<feature type="non-terminal residue" evidence="2">
    <location>
        <position position="75"/>
    </location>
</feature>
<gene>
    <name evidence="2" type="ORF">RJ640_029096</name>
</gene>
<keyword evidence="3" id="KW-1185">Reference proteome</keyword>
<keyword evidence="1" id="KW-0812">Transmembrane</keyword>
<organism evidence="2 3">
    <name type="scientific">Escallonia rubra</name>
    <dbReference type="NCBI Taxonomy" id="112253"/>
    <lineage>
        <taxon>Eukaryota</taxon>
        <taxon>Viridiplantae</taxon>
        <taxon>Streptophyta</taxon>
        <taxon>Embryophyta</taxon>
        <taxon>Tracheophyta</taxon>
        <taxon>Spermatophyta</taxon>
        <taxon>Magnoliopsida</taxon>
        <taxon>eudicotyledons</taxon>
        <taxon>Gunneridae</taxon>
        <taxon>Pentapetalae</taxon>
        <taxon>asterids</taxon>
        <taxon>campanulids</taxon>
        <taxon>Escalloniales</taxon>
        <taxon>Escalloniaceae</taxon>
        <taxon>Escallonia</taxon>
    </lineage>
</organism>
<dbReference type="Proteomes" id="UP001187471">
    <property type="component" value="Unassembled WGS sequence"/>
</dbReference>
<reference evidence="2" key="1">
    <citation type="submission" date="2022-12" db="EMBL/GenBank/DDBJ databases">
        <title>Draft genome assemblies for two species of Escallonia (Escalloniales).</title>
        <authorList>
            <person name="Chanderbali A."/>
            <person name="Dervinis C."/>
            <person name="Anghel I."/>
            <person name="Soltis D."/>
            <person name="Soltis P."/>
            <person name="Zapata F."/>
        </authorList>
    </citation>
    <scope>NUCLEOTIDE SEQUENCE</scope>
    <source>
        <strain evidence="2">UCBG92.1500</strain>
        <tissue evidence="2">Leaf</tissue>
    </source>
</reference>
<evidence type="ECO:0000313" key="3">
    <source>
        <dbReference type="Proteomes" id="UP001187471"/>
    </source>
</evidence>
<keyword evidence="1" id="KW-1133">Transmembrane helix</keyword>
<dbReference type="EMBL" id="JAVXUO010001643">
    <property type="protein sequence ID" value="KAK2980349.1"/>
    <property type="molecule type" value="Genomic_DNA"/>
</dbReference>
<sequence>MERRSRLLYQMVVALIISNKMGMLLETFLVLKIQGFQCIASGSFNFKEKKEKPDSEAKWRNFTKGFEGNYFPSTL</sequence>
<feature type="transmembrane region" description="Helical" evidence="1">
    <location>
        <begin position="7"/>
        <end position="31"/>
    </location>
</feature>
<name>A0AA88R8I0_9ASTE</name>
<evidence type="ECO:0000313" key="2">
    <source>
        <dbReference type="EMBL" id="KAK2980349.1"/>
    </source>
</evidence>
<accession>A0AA88R8I0</accession>
<protein>
    <submittedName>
        <fullName evidence="2">Uncharacterized protein</fullName>
    </submittedName>
</protein>
<proteinExistence type="predicted"/>
<keyword evidence="1" id="KW-0472">Membrane</keyword>
<dbReference type="AlphaFoldDB" id="A0AA88R8I0"/>
<comment type="caution">
    <text evidence="2">The sequence shown here is derived from an EMBL/GenBank/DDBJ whole genome shotgun (WGS) entry which is preliminary data.</text>
</comment>
<evidence type="ECO:0000256" key="1">
    <source>
        <dbReference type="SAM" id="Phobius"/>
    </source>
</evidence>